<protein>
    <submittedName>
        <fullName evidence="1">Uncharacterized protein</fullName>
    </submittedName>
</protein>
<organism evidence="1">
    <name type="scientific">Tetraselmis sp. GSL018</name>
    <dbReference type="NCBI Taxonomy" id="582737"/>
    <lineage>
        <taxon>Eukaryota</taxon>
        <taxon>Viridiplantae</taxon>
        <taxon>Chlorophyta</taxon>
        <taxon>core chlorophytes</taxon>
        <taxon>Chlorodendrophyceae</taxon>
        <taxon>Chlorodendrales</taxon>
        <taxon>Chlorodendraceae</taxon>
        <taxon>Tetraselmis</taxon>
    </lineage>
</organism>
<reference evidence="1" key="1">
    <citation type="submission" date="2014-05" db="EMBL/GenBank/DDBJ databases">
        <title>The transcriptome of the halophilic microalga Tetraselmis sp. GSL018 isolated from the Great Salt Lake, Utah.</title>
        <authorList>
            <person name="Jinkerson R.E."/>
            <person name="D'Adamo S."/>
            <person name="Posewitz M.C."/>
        </authorList>
    </citation>
    <scope>NUCLEOTIDE SEQUENCE</scope>
    <source>
        <strain evidence="1">GSL018</strain>
    </source>
</reference>
<name>A0A061RMX0_9CHLO</name>
<dbReference type="AlphaFoldDB" id="A0A061RMX0"/>
<dbReference type="EMBL" id="GBEZ01011552">
    <property type="protein sequence ID" value="JAC74247.1"/>
    <property type="molecule type" value="Transcribed_RNA"/>
</dbReference>
<accession>A0A061RMX0</accession>
<feature type="non-terminal residue" evidence="1">
    <location>
        <position position="1"/>
    </location>
</feature>
<proteinExistence type="predicted"/>
<evidence type="ECO:0000313" key="1">
    <source>
        <dbReference type="EMBL" id="JAC74247.1"/>
    </source>
</evidence>
<sequence>GNRMRAAPPDPARLVVPPRAGRFGHQRERPVVAQSVQLEVIPALDRWSVRWSVSMSSYLGPNSFFGSIAIFMELAYDNYTNIEACSN</sequence>
<gene>
    <name evidence="1" type="ORF">TSPGSL018_26476</name>
</gene>